<accession>B4NB82</accession>
<reference evidence="2 3" key="1">
    <citation type="journal article" date="2007" name="Nature">
        <title>Evolution of genes and genomes on the Drosophila phylogeny.</title>
        <authorList>
            <consortium name="Drosophila 12 Genomes Consortium"/>
            <person name="Clark A.G."/>
            <person name="Eisen M.B."/>
            <person name="Smith D.R."/>
            <person name="Bergman C.M."/>
            <person name="Oliver B."/>
            <person name="Markow T.A."/>
            <person name="Kaufman T.C."/>
            <person name="Kellis M."/>
            <person name="Gelbart W."/>
            <person name="Iyer V.N."/>
            <person name="Pollard D.A."/>
            <person name="Sackton T.B."/>
            <person name="Larracuente A.M."/>
            <person name="Singh N.D."/>
            <person name="Abad J.P."/>
            <person name="Abt D.N."/>
            <person name="Adryan B."/>
            <person name="Aguade M."/>
            <person name="Akashi H."/>
            <person name="Anderson W.W."/>
            <person name="Aquadro C.F."/>
            <person name="Ardell D.H."/>
            <person name="Arguello R."/>
            <person name="Artieri C.G."/>
            <person name="Barbash D.A."/>
            <person name="Barker D."/>
            <person name="Barsanti P."/>
            <person name="Batterham P."/>
            <person name="Batzoglou S."/>
            <person name="Begun D."/>
            <person name="Bhutkar A."/>
            <person name="Blanco E."/>
            <person name="Bosak S.A."/>
            <person name="Bradley R.K."/>
            <person name="Brand A.D."/>
            <person name="Brent M.R."/>
            <person name="Brooks A.N."/>
            <person name="Brown R.H."/>
            <person name="Butlin R.K."/>
            <person name="Caggese C."/>
            <person name="Calvi B.R."/>
            <person name="Bernardo de Carvalho A."/>
            <person name="Caspi A."/>
            <person name="Castrezana S."/>
            <person name="Celniker S.E."/>
            <person name="Chang J.L."/>
            <person name="Chapple C."/>
            <person name="Chatterji S."/>
            <person name="Chinwalla A."/>
            <person name="Civetta A."/>
            <person name="Clifton S.W."/>
            <person name="Comeron J.M."/>
            <person name="Costello J.C."/>
            <person name="Coyne J.A."/>
            <person name="Daub J."/>
            <person name="David R.G."/>
            <person name="Delcher A.L."/>
            <person name="Delehaunty K."/>
            <person name="Do C.B."/>
            <person name="Ebling H."/>
            <person name="Edwards K."/>
            <person name="Eickbush T."/>
            <person name="Evans J.D."/>
            <person name="Filipski A."/>
            <person name="Findeiss S."/>
            <person name="Freyhult E."/>
            <person name="Fulton L."/>
            <person name="Fulton R."/>
            <person name="Garcia A.C."/>
            <person name="Gardiner A."/>
            <person name="Garfield D.A."/>
            <person name="Garvin B.E."/>
            <person name="Gibson G."/>
            <person name="Gilbert D."/>
            <person name="Gnerre S."/>
            <person name="Godfrey J."/>
            <person name="Good R."/>
            <person name="Gotea V."/>
            <person name="Gravely B."/>
            <person name="Greenberg A.J."/>
            <person name="Griffiths-Jones S."/>
            <person name="Gross S."/>
            <person name="Guigo R."/>
            <person name="Gustafson E.A."/>
            <person name="Haerty W."/>
            <person name="Hahn M.W."/>
            <person name="Halligan D.L."/>
            <person name="Halpern A.L."/>
            <person name="Halter G.M."/>
            <person name="Han M.V."/>
            <person name="Heger A."/>
            <person name="Hillier L."/>
            <person name="Hinrichs A.S."/>
            <person name="Holmes I."/>
            <person name="Hoskins R.A."/>
            <person name="Hubisz M.J."/>
            <person name="Hultmark D."/>
            <person name="Huntley M.A."/>
            <person name="Jaffe D.B."/>
            <person name="Jagadeeshan S."/>
            <person name="Jeck W.R."/>
            <person name="Johnson J."/>
            <person name="Jones C.D."/>
            <person name="Jordan W.C."/>
            <person name="Karpen G.H."/>
            <person name="Kataoka E."/>
            <person name="Keightley P.D."/>
            <person name="Kheradpour P."/>
            <person name="Kirkness E.F."/>
            <person name="Koerich L.B."/>
            <person name="Kristiansen K."/>
            <person name="Kudrna D."/>
            <person name="Kulathinal R.J."/>
            <person name="Kumar S."/>
            <person name="Kwok R."/>
            <person name="Lander E."/>
            <person name="Langley C.H."/>
            <person name="Lapoint R."/>
            <person name="Lazzaro B.P."/>
            <person name="Lee S.J."/>
            <person name="Levesque L."/>
            <person name="Li R."/>
            <person name="Lin C.F."/>
            <person name="Lin M.F."/>
            <person name="Lindblad-Toh K."/>
            <person name="Llopart A."/>
            <person name="Long M."/>
            <person name="Low L."/>
            <person name="Lozovsky E."/>
            <person name="Lu J."/>
            <person name="Luo M."/>
            <person name="Machado C.A."/>
            <person name="Makalowski W."/>
            <person name="Marzo M."/>
            <person name="Matsuda M."/>
            <person name="Matzkin L."/>
            <person name="McAllister B."/>
            <person name="McBride C.S."/>
            <person name="McKernan B."/>
            <person name="McKernan K."/>
            <person name="Mendez-Lago M."/>
            <person name="Minx P."/>
            <person name="Mollenhauer M.U."/>
            <person name="Montooth K."/>
            <person name="Mount S.M."/>
            <person name="Mu X."/>
            <person name="Myers E."/>
            <person name="Negre B."/>
            <person name="Newfeld S."/>
            <person name="Nielsen R."/>
            <person name="Noor M.A."/>
            <person name="O'Grady P."/>
            <person name="Pachter L."/>
            <person name="Papaceit M."/>
            <person name="Parisi M.J."/>
            <person name="Parisi M."/>
            <person name="Parts L."/>
            <person name="Pedersen J.S."/>
            <person name="Pesole G."/>
            <person name="Phillippy A.M."/>
            <person name="Ponting C.P."/>
            <person name="Pop M."/>
            <person name="Porcelli D."/>
            <person name="Powell J.R."/>
            <person name="Prohaska S."/>
            <person name="Pruitt K."/>
            <person name="Puig M."/>
            <person name="Quesneville H."/>
            <person name="Ram K.R."/>
            <person name="Rand D."/>
            <person name="Rasmussen M.D."/>
            <person name="Reed L.K."/>
            <person name="Reenan R."/>
            <person name="Reily A."/>
            <person name="Remington K.A."/>
            <person name="Rieger T.T."/>
            <person name="Ritchie M.G."/>
            <person name="Robin C."/>
            <person name="Rogers Y.H."/>
            <person name="Rohde C."/>
            <person name="Rozas J."/>
            <person name="Rubenfield M.J."/>
            <person name="Ruiz A."/>
            <person name="Russo S."/>
            <person name="Salzberg S.L."/>
            <person name="Sanchez-Gracia A."/>
            <person name="Saranga D.J."/>
            <person name="Sato H."/>
            <person name="Schaeffer S.W."/>
            <person name="Schatz M.C."/>
            <person name="Schlenke T."/>
            <person name="Schwartz R."/>
            <person name="Segarra C."/>
            <person name="Singh R.S."/>
            <person name="Sirot L."/>
            <person name="Sirota M."/>
            <person name="Sisneros N.B."/>
            <person name="Smith C.D."/>
            <person name="Smith T.F."/>
            <person name="Spieth J."/>
            <person name="Stage D.E."/>
            <person name="Stark A."/>
            <person name="Stephan W."/>
            <person name="Strausberg R.L."/>
            <person name="Strempel S."/>
            <person name="Sturgill D."/>
            <person name="Sutton G."/>
            <person name="Sutton G.G."/>
            <person name="Tao W."/>
            <person name="Teichmann S."/>
            <person name="Tobari Y.N."/>
            <person name="Tomimura Y."/>
            <person name="Tsolas J.M."/>
            <person name="Valente V.L."/>
            <person name="Venter E."/>
            <person name="Venter J.C."/>
            <person name="Vicario S."/>
            <person name="Vieira F.G."/>
            <person name="Vilella A.J."/>
            <person name="Villasante A."/>
            <person name="Walenz B."/>
            <person name="Wang J."/>
            <person name="Wasserman M."/>
            <person name="Watts T."/>
            <person name="Wilson D."/>
            <person name="Wilson R.K."/>
            <person name="Wing R.A."/>
            <person name="Wolfner M.F."/>
            <person name="Wong A."/>
            <person name="Wong G.K."/>
            <person name="Wu C.I."/>
            <person name="Wu G."/>
            <person name="Yamamoto D."/>
            <person name="Yang H.P."/>
            <person name="Yang S.P."/>
            <person name="Yorke J.A."/>
            <person name="Yoshida K."/>
            <person name="Zdobnov E."/>
            <person name="Zhang P."/>
            <person name="Zhang Y."/>
            <person name="Zimin A.V."/>
            <person name="Baldwin J."/>
            <person name="Abdouelleil A."/>
            <person name="Abdulkadir J."/>
            <person name="Abebe A."/>
            <person name="Abera B."/>
            <person name="Abreu J."/>
            <person name="Acer S.C."/>
            <person name="Aftuck L."/>
            <person name="Alexander A."/>
            <person name="An P."/>
            <person name="Anderson E."/>
            <person name="Anderson S."/>
            <person name="Arachi H."/>
            <person name="Azer M."/>
            <person name="Bachantsang P."/>
            <person name="Barry A."/>
            <person name="Bayul T."/>
            <person name="Berlin A."/>
            <person name="Bessette D."/>
            <person name="Bloom T."/>
            <person name="Blye J."/>
            <person name="Boguslavskiy L."/>
            <person name="Bonnet C."/>
            <person name="Boukhgalter B."/>
            <person name="Bourzgui I."/>
            <person name="Brown A."/>
            <person name="Cahill P."/>
            <person name="Channer S."/>
            <person name="Cheshatsang Y."/>
            <person name="Chuda L."/>
            <person name="Citroen M."/>
            <person name="Collymore A."/>
            <person name="Cooke P."/>
            <person name="Costello M."/>
            <person name="D'Aco K."/>
            <person name="Daza R."/>
            <person name="De Haan G."/>
            <person name="DeGray S."/>
            <person name="DeMaso C."/>
            <person name="Dhargay N."/>
            <person name="Dooley K."/>
            <person name="Dooley E."/>
            <person name="Doricent M."/>
            <person name="Dorje P."/>
            <person name="Dorjee K."/>
            <person name="Dupes A."/>
            <person name="Elong R."/>
            <person name="Falk J."/>
            <person name="Farina A."/>
            <person name="Faro S."/>
            <person name="Ferguson D."/>
            <person name="Fisher S."/>
            <person name="Foley C.D."/>
            <person name="Franke A."/>
            <person name="Friedrich D."/>
            <person name="Gadbois L."/>
            <person name="Gearin G."/>
            <person name="Gearin C.R."/>
            <person name="Giannoukos G."/>
            <person name="Goode T."/>
            <person name="Graham J."/>
            <person name="Grandbois E."/>
            <person name="Grewal S."/>
            <person name="Gyaltsen K."/>
            <person name="Hafez N."/>
            <person name="Hagos B."/>
            <person name="Hall J."/>
            <person name="Henson C."/>
            <person name="Hollinger A."/>
            <person name="Honan T."/>
            <person name="Huard M.D."/>
            <person name="Hughes L."/>
            <person name="Hurhula B."/>
            <person name="Husby M.E."/>
            <person name="Kamat A."/>
            <person name="Kanga B."/>
            <person name="Kashin S."/>
            <person name="Khazanovich D."/>
            <person name="Kisner P."/>
            <person name="Lance K."/>
            <person name="Lara M."/>
            <person name="Lee W."/>
            <person name="Lennon N."/>
            <person name="Letendre F."/>
            <person name="LeVine R."/>
            <person name="Lipovsky A."/>
            <person name="Liu X."/>
            <person name="Liu J."/>
            <person name="Liu S."/>
            <person name="Lokyitsang T."/>
            <person name="Lokyitsang Y."/>
            <person name="Lubonja R."/>
            <person name="Lui A."/>
            <person name="MacDonald P."/>
            <person name="Magnisalis V."/>
            <person name="Maru K."/>
            <person name="Matthews C."/>
            <person name="McCusker W."/>
            <person name="McDonough S."/>
            <person name="Mehta T."/>
            <person name="Meldrim J."/>
            <person name="Meneus L."/>
            <person name="Mihai O."/>
            <person name="Mihalev A."/>
            <person name="Mihova T."/>
            <person name="Mittelman R."/>
            <person name="Mlenga V."/>
            <person name="Montmayeur A."/>
            <person name="Mulrain L."/>
            <person name="Navidi A."/>
            <person name="Naylor J."/>
            <person name="Negash T."/>
            <person name="Nguyen T."/>
            <person name="Nguyen N."/>
            <person name="Nicol R."/>
            <person name="Norbu C."/>
            <person name="Norbu N."/>
            <person name="Novod N."/>
            <person name="O'Neill B."/>
            <person name="Osman S."/>
            <person name="Markiewicz E."/>
            <person name="Oyono O.L."/>
            <person name="Patti C."/>
            <person name="Phunkhang P."/>
            <person name="Pierre F."/>
            <person name="Priest M."/>
            <person name="Raghuraman S."/>
            <person name="Rege F."/>
            <person name="Reyes R."/>
            <person name="Rise C."/>
            <person name="Rogov P."/>
            <person name="Ross K."/>
            <person name="Ryan E."/>
            <person name="Settipalli S."/>
            <person name="Shea T."/>
            <person name="Sherpa N."/>
            <person name="Shi L."/>
            <person name="Shih D."/>
            <person name="Sparrow T."/>
            <person name="Spaulding J."/>
            <person name="Stalker J."/>
            <person name="Stange-Thomann N."/>
            <person name="Stavropoulos S."/>
            <person name="Stone C."/>
            <person name="Strader C."/>
            <person name="Tesfaye S."/>
            <person name="Thomson T."/>
            <person name="Thoulutsang Y."/>
            <person name="Thoulutsang D."/>
            <person name="Topham K."/>
            <person name="Topping I."/>
            <person name="Tsamla T."/>
            <person name="Vassiliev H."/>
            <person name="Vo A."/>
            <person name="Wangchuk T."/>
            <person name="Wangdi T."/>
            <person name="Weiand M."/>
            <person name="Wilkinson J."/>
            <person name="Wilson A."/>
            <person name="Yadav S."/>
            <person name="Young G."/>
            <person name="Yu Q."/>
            <person name="Zembek L."/>
            <person name="Zhong D."/>
            <person name="Zimmer A."/>
            <person name="Zwirko Z."/>
            <person name="Jaffe D.B."/>
            <person name="Alvarez P."/>
            <person name="Brockman W."/>
            <person name="Butler J."/>
            <person name="Chin C."/>
            <person name="Gnerre S."/>
            <person name="Grabherr M."/>
            <person name="Kleber M."/>
            <person name="Mauceli E."/>
            <person name="MacCallum I."/>
        </authorList>
    </citation>
    <scope>NUCLEOTIDE SEQUENCE [LARGE SCALE GENOMIC DNA]</scope>
    <source>
        <strain evidence="3">Tucson 14030-0811.24</strain>
    </source>
</reference>
<dbReference type="InParanoid" id="B4NB82"/>
<sequence length="174" mass="19066">QQQQQPPACSNGDHCDFRPSINQSQAPQQQVPSGGGCQVNVYQPPPPVQQYQPTQRPNVECACTQNRQRSRGTAVQAPLADNYTCSRPPRVEAPPPETRCNCHEKPQKLECQCAPPVAPPVAPPNRYEAQPTHANVTCGQATYTQGPPPYVRRTNASQCGHCRSQKKGKKCSIQ</sequence>
<dbReference type="OrthoDB" id="7844758at2759"/>
<evidence type="ECO:0000313" key="3">
    <source>
        <dbReference type="Proteomes" id="UP000007798"/>
    </source>
</evidence>
<dbReference type="AlphaFoldDB" id="B4NB82"/>
<dbReference type="EMBL" id="CH964232">
    <property type="protein sequence ID" value="EDW81046.2"/>
    <property type="molecule type" value="Genomic_DNA"/>
</dbReference>
<dbReference type="STRING" id="7260.B4NB82"/>
<dbReference type="HOGENOM" id="CLU_1505050_0_0_1"/>
<feature type="non-terminal residue" evidence="2">
    <location>
        <position position="1"/>
    </location>
</feature>
<protein>
    <submittedName>
        <fullName evidence="2">Uncharacterized protein</fullName>
    </submittedName>
</protein>
<organism evidence="2 3">
    <name type="scientific">Drosophila willistoni</name>
    <name type="common">Fruit fly</name>
    <dbReference type="NCBI Taxonomy" id="7260"/>
    <lineage>
        <taxon>Eukaryota</taxon>
        <taxon>Metazoa</taxon>
        <taxon>Ecdysozoa</taxon>
        <taxon>Arthropoda</taxon>
        <taxon>Hexapoda</taxon>
        <taxon>Insecta</taxon>
        <taxon>Pterygota</taxon>
        <taxon>Neoptera</taxon>
        <taxon>Endopterygota</taxon>
        <taxon>Diptera</taxon>
        <taxon>Brachycera</taxon>
        <taxon>Muscomorpha</taxon>
        <taxon>Ephydroidea</taxon>
        <taxon>Drosophilidae</taxon>
        <taxon>Drosophila</taxon>
        <taxon>Sophophora</taxon>
    </lineage>
</organism>
<keyword evidence="3" id="KW-1185">Reference proteome</keyword>
<dbReference type="Proteomes" id="UP000007798">
    <property type="component" value="Unassembled WGS sequence"/>
</dbReference>
<evidence type="ECO:0000256" key="1">
    <source>
        <dbReference type="SAM" id="MobiDB-lite"/>
    </source>
</evidence>
<gene>
    <name evidence="2" type="primary">Dwil\GK11846</name>
    <name evidence="2" type="ORF">Dwil_GK11846</name>
</gene>
<dbReference type="FunCoup" id="B4NB82">
    <property type="interactions" value="1"/>
</dbReference>
<dbReference type="eggNOG" id="ENOG502TFFN">
    <property type="taxonomic scope" value="Eukaryota"/>
</dbReference>
<name>B4NB82_DROWI</name>
<feature type="compositionally biased region" description="Polar residues" evidence="1">
    <location>
        <begin position="20"/>
        <end position="32"/>
    </location>
</feature>
<proteinExistence type="predicted"/>
<evidence type="ECO:0000313" key="2">
    <source>
        <dbReference type="EMBL" id="EDW81046.2"/>
    </source>
</evidence>
<dbReference type="KEGG" id="dwi:6646949"/>
<feature type="region of interest" description="Disordered" evidence="1">
    <location>
        <begin position="1"/>
        <end position="55"/>
    </location>
</feature>